<dbReference type="AlphaFoldDB" id="A0A1H1L3H6"/>
<dbReference type="SUPFAM" id="SSF52091">
    <property type="entry name" value="SpoIIaa-like"/>
    <property type="match status" value="1"/>
</dbReference>
<name>A0A1H1L3H6_9GAMM</name>
<dbReference type="Proteomes" id="UP000243426">
    <property type="component" value="Chromosome I"/>
</dbReference>
<dbReference type="Pfam" id="PF11964">
    <property type="entry name" value="SpoIIAA-like"/>
    <property type="match status" value="1"/>
</dbReference>
<dbReference type="InterPro" id="IPR036513">
    <property type="entry name" value="STAS_dom_sf"/>
</dbReference>
<proteinExistence type="predicted"/>
<evidence type="ECO:0000313" key="2">
    <source>
        <dbReference type="Proteomes" id="UP000243426"/>
    </source>
</evidence>
<evidence type="ECO:0000313" key="1">
    <source>
        <dbReference type="EMBL" id="SDR69086.1"/>
    </source>
</evidence>
<dbReference type="RefSeq" id="WP_090271509.1">
    <property type="nucleotide sequence ID" value="NZ_LT629748.1"/>
</dbReference>
<protein>
    <submittedName>
        <fullName evidence="1">SpoIIAA-like</fullName>
    </submittedName>
</protein>
<dbReference type="Gene3D" id="3.40.50.10600">
    <property type="entry name" value="SpoIIaa-like domains"/>
    <property type="match status" value="1"/>
</dbReference>
<organism evidence="1 2">
    <name type="scientific">Halopseudomonas litoralis</name>
    <dbReference type="NCBI Taxonomy" id="797277"/>
    <lineage>
        <taxon>Bacteria</taxon>
        <taxon>Pseudomonadati</taxon>
        <taxon>Pseudomonadota</taxon>
        <taxon>Gammaproteobacteria</taxon>
        <taxon>Pseudomonadales</taxon>
        <taxon>Pseudomonadaceae</taxon>
        <taxon>Halopseudomonas</taxon>
    </lineage>
</organism>
<dbReference type="InterPro" id="IPR021866">
    <property type="entry name" value="SpoIIAA-like"/>
</dbReference>
<reference evidence="2" key="1">
    <citation type="submission" date="2016-10" db="EMBL/GenBank/DDBJ databases">
        <authorList>
            <person name="Varghese N."/>
            <person name="Submissions S."/>
        </authorList>
    </citation>
    <scope>NUCLEOTIDE SEQUENCE [LARGE SCALE GENOMIC DNA]</scope>
    <source>
        <strain evidence="2">2SM5</strain>
    </source>
</reference>
<keyword evidence="2" id="KW-1185">Reference proteome</keyword>
<sequence>MFQVMRIGNERLELDIAGKLDREGMREGLSALFTQAQGMQHGQLLMRVGDLEMPTAGAVGVELSHLPQLFRLIRQFDRCAVLSAREWIRTMSEIEGAMIPGLEVKSFSPEQDAEALAWLSGVHAR</sequence>
<accession>A0A1H1L3H6</accession>
<dbReference type="EMBL" id="LT629748">
    <property type="protein sequence ID" value="SDR69086.1"/>
    <property type="molecule type" value="Genomic_DNA"/>
</dbReference>
<dbReference type="OrthoDB" id="7619266at2"/>
<gene>
    <name evidence="1" type="ORF">SAMN05216198_0063</name>
</gene>
<dbReference type="InterPro" id="IPR038396">
    <property type="entry name" value="SpoIIAA-like_sf"/>
</dbReference>